<accession>A0A433DH15</accession>
<dbReference type="AlphaFoldDB" id="A0A433DH15"/>
<gene>
    <name evidence="1" type="ORF">BC936DRAFT_140337</name>
</gene>
<keyword evidence="2" id="KW-1185">Reference proteome</keyword>
<evidence type="ECO:0000313" key="2">
    <source>
        <dbReference type="Proteomes" id="UP000268093"/>
    </source>
</evidence>
<organism evidence="1 2">
    <name type="scientific">Jimgerdemannia flammicorona</name>
    <dbReference type="NCBI Taxonomy" id="994334"/>
    <lineage>
        <taxon>Eukaryota</taxon>
        <taxon>Fungi</taxon>
        <taxon>Fungi incertae sedis</taxon>
        <taxon>Mucoromycota</taxon>
        <taxon>Mucoromycotina</taxon>
        <taxon>Endogonomycetes</taxon>
        <taxon>Endogonales</taxon>
        <taxon>Endogonaceae</taxon>
        <taxon>Jimgerdemannia</taxon>
    </lineage>
</organism>
<evidence type="ECO:0000313" key="1">
    <source>
        <dbReference type="EMBL" id="RUP50099.1"/>
    </source>
</evidence>
<comment type="caution">
    <text evidence="1">The sequence shown here is derived from an EMBL/GenBank/DDBJ whole genome shotgun (WGS) entry which is preliminary data.</text>
</comment>
<protein>
    <submittedName>
        <fullName evidence="1">Uncharacterized protein</fullName>
    </submittedName>
</protein>
<reference evidence="1 2" key="1">
    <citation type="journal article" date="2018" name="New Phytol.">
        <title>Phylogenomics of Endogonaceae and evolution of mycorrhizas within Mucoromycota.</title>
        <authorList>
            <person name="Chang Y."/>
            <person name="Desiro A."/>
            <person name="Na H."/>
            <person name="Sandor L."/>
            <person name="Lipzen A."/>
            <person name="Clum A."/>
            <person name="Barry K."/>
            <person name="Grigoriev I.V."/>
            <person name="Martin F.M."/>
            <person name="Stajich J.E."/>
            <person name="Smith M.E."/>
            <person name="Bonito G."/>
            <person name="Spatafora J.W."/>
        </authorList>
    </citation>
    <scope>NUCLEOTIDE SEQUENCE [LARGE SCALE GENOMIC DNA]</scope>
    <source>
        <strain evidence="1 2">GMNB39</strain>
    </source>
</reference>
<name>A0A433DH15_9FUNG</name>
<dbReference type="EMBL" id="RBNI01001684">
    <property type="protein sequence ID" value="RUP50099.1"/>
    <property type="molecule type" value="Genomic_DNA"/>
</dbReference>
<proteinExistence type="predicted"/>
<sequence length="96" mass="11246">MGEEILEKAVWWKARVRMDELENSVMAMDENFRLVLHRVCVPDRPIFEGNAFRIVYKVIVLRSGQKRAGECCNNNNKYRLLVDGFGSHQTRYQNAN</sequence>
<dbReference type="Proteomes" id="UP000268093">
    <property type="component" value="Unassembled WGS sequence"/>
</dbReference>